<reference evidence="3" key="1">
    <citation type="journal article" date="2019" name="Int. J. Syst. Evol. Microbiol.">
        <title>The Global Catalogue of Microorganisms (GCM) 10K type strain sequencing project: providing services to taxonomists for standard genome sequencing and annotation.</title>
        <authorList>
            <consortium name="The Broad Institute Genomics Platform"/>
            <consortium name="The Broad Institute Genome Sequencing Center for Infectious Disease"/>
            <person name="Wu L."/>
            <person name="Ma J."/>
        </authorList>
    </citation>
    <scope>NUCLEOTIDE SEQUENCE [LARGE SCALE GENOMIC DNA]</scope>
    <source>
        <strain evidence="3">JCM 11496</strain>
    </source>
</reference>
<name>A0ABW4Q4W1_9MICC</name>
<dbReference type="Gene3D" id="1.20.120.450">
    <property type="entry name" value="dinb family like domain"/>
    <property type="match status" value="1"/>
</dbReference>
<gene>
    <name evidence="2" type="ORF">ACFSFX_00360</name>
</gene>
<evidence type="ECO:0000313" key="3">
    <source>
        <dbReference type="Proteomes" id="UP001597307"/>
    </source>
</evidence>
<dbReference type="Pfam" id="PF11716">
    <property type="entry name" value="MDMPI_N"/>
    <property type="match status" value="1"/>
</dbReference>
<dbReference type="Proteomes" id="UP001597307">
    <property type="component" value="Unassembled WGS sequence"/>
</dbReference>
<dbReference type="InterPro" id="IPR034660">
    <property type="entry name" value="DinB/YfiT-like"/>
</dbReference>
<dbReference type="InterPro" id="IPR024344">
    <property type="entry name" value="MDMPI_metal-binding"/>
</dbReference>
<keyword evidence="3" id="KW-1185">Reference proteome</keyword>
<dbReference type="RefSeq" id="WP_343877026.1">
    <property type="nucleotide sequence ID" value="NZ_BAAAIJ010000001.1"/>
</dbReference>
<feature type="domain" description="Mycothiol-dependent maleylpyruvate isomerase metal-binding" evidence="1">
    <location>
        <begin position="13"/>
        <end position="98"/>
    </location>
</feature>
<accession>A0ABW4Q4W1</accession>
<dbReference type="InterPro" id="IPR017517">
    <property type="entry name" value="Maleyloyr_isom"/>
</dbReference>
<proteinExistence type="predicted"/>
<evidence type="ECO:0000259" key="1">
    <source>
        <dbReference type="Pfam" id="PF11716"/>
    </source>
</evidence>
<comment type="caution">
    <text evidence="2">The sequence shown here is derived from an EMBL/GenBank/DDBJ whole genome shotgun (WGS) entry which is preliminary data.</text>
</comment>
<dbReference type="NCBIfam" id="TIGR03083">
    <property type="entry name" value="maleylpyruvate isomerase family mycothiol-dependent enzyme"/>
    <property type="match status" value="1"/>
</dbReference>
<keyword evidence="2" id="KW-0413">Isomerase</keyword>
<protein>
    <submittedName>
        <fullName evidence="2">Maleylpyruvate isomerase family mycothiol-dependent enzyme</fullName>
    </submittedName>
</protein>
<dbReference type="EMBL" id="JBHUGA010000001">
    <property type="protein sequence ID" value="MFD1845054.1"/>
    <property type="molecule type" value="Genomic_DNA"/>
</dbReference>
<dbReference type="SUPFAM" id="SSF109854">
    <property type="entry name" value="DinB/YfiT-like putative metalloenzymes"/>
    <property type="match status" value="1"/>
</dbReference>
<dbReference type="GO" id="GO:0016853">
    <property type="term" value="F:isomerase activity"/>
    <property type="evidence" value="ECO:0007669"/>
    <property type="project" value="UniProtKB-KW"/>
</dbReference>
<sequence>MRNSAAAVWQTVHTERRHLAADLSDLDETQWAVPSLCPGWTVHDVLAHLVDTAQTGRVSFVRDLLAARMDFDHANEIGIARTRRDDPRDTLAAFMDTAHLTRTPPANLATRLVEAIVHGEDIRRPLGLRGSYPNRAVLQALAYQLRTRVSYGGDRERAAGLRLIDRGTGTSWGLGDDVEGDPLDLLVAVSGRPVGPERLAGSGAHRLIGAA</sequence>
<evidence type="ECO:0000313" key="2">
    <source>
        <dbReference type="EMBL" id="MFD1845054.1"/>
    </source>
</evidence>
<organism evidence="2 3">
    <name type="scientific">Arthrobacter flavus</name>
    <dbReference type="NCBI Taxonomy" id="95172"/>
    <lineage>
        <taxon>Bacteria</taxon>
        <taxon>Bacillati</taxon>
        <taxon>Actinomycetota</taxon>
        <taxon>Actinomycetes</taxon>
        <taxon>Micrococcales</taxon>
        <taxon>Micrococcaceae</taxon>
        <taxon>Arthrobacter</taxon>
    </lineage>
</organism>